<dbReference type="GO" id="GO:0005737">
    <property type="term" value="C:cytoplasm"/>
    <property type="evidence" value="ECO:0007669"/>
    <property type="project" value="UniProtKB-SubCell"/>
</dbReference>
<dbReference type="Gene3D" id="3.40.850.10">
    <property type="entry name" value="Kinesin motor domain"/>
    <property type="match status" value="1"/>
</dbReference>
<comment type="subcellular location">
    <subcellularLocation>
        <location evidence="1">Cytoplasm</location>
    </subcellularLocation>
</comment>
<dbReference type="OrthoDB" id="3176171at2759"/>
<dbReference type="GO" id="GO:0005874">
    <property type="term" value="C:microtubule"/>
    <property type="evidence" value="ECO:0007669"/>
    <property type="project" value="UniProtKB-KW"/>
</dbReference>
<evidence type="ECO:0000256" key="8">
    <source>
        <dbReference type="SAM" id="Coils"/>
    </source>
</evidence>
<evidence type="ECO:0000256" key="1">
    <source>
        <dbReference type="ARBA" id="ARBA00004496"/>
    </source>
</evidence>
<dbReference type="GO" id="GO:0051231">
    <property type="term" value="P:spindle elongation"/>
    <property type="evidence" value="ECO:0007669"/>
    <property type="project" value="TreeGrafter"/>
</dbReference>
<dbReference type="GO" id="GO:0008017">
    <property type="term" value="F:microtubule binding"/>
    <property type="evidence" value="ECO:0007669"/>
    <property type="project" value="InterPro"/>
</dbReference>
<dbReference type="Pfam" id="PF00225">
    <property type="entry name" value="Kinesin"/>
    <property type="match status" value="1"/>
</dbReference>
<sequence>MNAKSSRSHAIFTISLKKEKWVSTKKDASIGRRAGMMNVKEMIGHMERQARCQVPPEDGEWMVTHSKLCFVDLAGSERLKRTASEGDRRKEGIYINAGLLALGNVISSLSSSTSSDRPAYVPYRDSKLTRLLQDSLGGNSQTLMIACISPAEADLTETLNTLKYASRARGIKNKAERNEYEDWTVNDNPERLRAMISKLKGEVHSLRLASSNRSSSPSSSCTTQSTDSSCTTMSECDVSDDNATLLTNLNCQIEELHNQVTVTRQRNKVIEEELRQLHETQHHLMAEIATMQDLQNEVAQKTEQLSAIEAAQTELEREHEAQVQEIQRLEEALSVAMAERDGYQQEVEKQRSEMMTMKGTIERLTEKVTSLTNANRSSRQELMETQRHMWDHEQGTQITLRQRLEELERVKSDLTALHLVEEKQDAIICGLEAKTEEMERLADSLRDQLVERDREIAWLEHVVTEKNEMAHATQKDMESVLRDVCNMGMERKQLQMVIDLIENTLHRQDAKTNKSLEVLSELRQLYAQREEELKEKRHTVEILEAEKEKLAQSLQHQMELASRGDERSKALQLELNEIHAKLKEKTLYIERLEAGLAEIEQQRTSALESRVEELDEQVEKMASELSIKNDECNAMQQMLDRHVDKILELEELIQKERALRHVQNAEDNTVALSAQGNAQDRGKGLADLIEKDTHTETQHREEEEEEEEEKEKDAMALVLAMQKEEEEEEEEEKDRSLSISSSSEALNHTEKHEERDPSDKIKANRPSIESATIAQLMKENALLMTHVTDLEGQLVLQRNKLTLENKHLELEVMKLASANDRLEKEMEHMVTRGNPGDRESFMSLPTPRGSSSSPFILQREISSQSVNEKRRSARLSDPRPGLLLQRGRN</sequence>
<keyword evidence="7" id="KW-0493">Microtubule</keyword>
<feature type="compositionally biased region" description="Basic and acidic residues" evidence="9">
    <location>
        <begin position="831"/>
        <end position="840"/>
    </location>
</feature>
<dbReference type="InterPro" id="IPR019821">
    <property type="entry name" value="Kinesin_motor_CS"/>
</dbReference>
<feature type="region of interest" description="Disordered" evidence="9">
    <location>
        <begin position="209"/>
        <end position="230"/>
    </location>
</feature>
<feature type="compositionally biased region" description="Basic and acidic residues" evidence="9">
    <location>
        <begin position="747"/>
        <end position="762"/>
    </location>
</feature>
<feature type="coiled-coil region" evidence="8">
    <location>
        <begin position="516"/>
        <end position="659"/>
    </location>
</feature>
<dbReference type="Proteomes" id="UP000605846">
    <property type="component" value="Unassembled WGS sequence"/>
</dbReference>
<dbReference type="PROSITE" id="PS00411">
    <property type="entry name" value="KINESIN_MOTOR_1"/>
    <property type="match status" value="1"/>
</dbReference>
<feature type="compositionally biased region" description="Low complexity" evidence="9">
    <location>
        <begin position="210"/>
        <end position="230"/>
    </location>
</feature>
<evidence type="ECO:0000256" key="2">
    <source>
        <dbReference type="ARBA" id="ARBA00022490"/>
    </source>
</evidence>
<dbReference type="InterPro" id="IPR027640">
    <property type="entry name" value="Kinesin-like_fam"/>
</dbReference>
<dbReference type="PANTHER" id="PTHR47969:SF15">
    <property type="entry name" value="CHROMOSOME-ASSOCIATED KINESIN KIF4A-RELATED"/>
    <property type="match status" value="1"/>
</dbReference>
<dbReference type="InterPro" id="IPR027417">
    <property type="entry name" value="P-loop_NTPase"/>
</dbReference>
<accession>A0A8H7BH81</accession>
<feature type="compositionally biased region" description="Polar residues" evidence="9">
    <location>
        <begin position="848"/>
        <end position="866"/>
    </location>
</feature>
<proteinExistence type="inferred from homology"/>
<keyword evidence="3 7" id="KW-0547">Nucleotide-binding</keyword>
<organism evidence="11 12">
    <name type="scientific">Apophysomyces ossiformis</name>
    <dbReference type="NCBI Taxonomy" id="679940"/>
    <lineage>
        <taxon>Eukaryota</taxon>
        <taxon>Fungi</taxon>
        <taxon>Fungi incertae sedis</taxon>
        <taxon>Mucoromycota</taxon>
        <taxon>Mucoromycotina</taxon>
        <taxon>Mucoromycetes</taxon>
        <taxon>Mucorales</taxon>
        <taxon>Mucorineae</taxon>
        <taxon>Mucoraceae</taxon>
        <taxon>Apophysomyces</taxon>
    </lineage>
</organism>
<dbReference type="PRINTS" id="PR00380">
    <property type="entry name" value="KINESINHEAVY"/>
</dbReference>
<dbReference type="GO" id="GO:0003777">
    <property type="term" value="F:microtubule motor activity"/>
    <property type="evidence" value="ECO:0007669"/>
    <property type="project" value="InterPro"/>
</dbReference>
<evidence type="ECO:0000256" key="5">
    <source>
        <dbReference type="ARBA" id="ARBA00023054"/>
    </source>
</evidence>
<evidence type="ECO:0000313" key="12">
    <source>
        <dbReference type="Proteomes" id="UP000605846"/>
    </source>
</evidence>
<evidence type="ECO:0000259" key="10">
    <source>
        <dbReference type="PROSITE" id="PS50067"/>
    </source>
</evidence>
<dbReference type="GO" id="GO:0005524">
    <property type="term" value="F:ATP binding"/>
    <property type="evidence" value="ECO:0007669"/>
    <property type="project" value="UniProtKB-KW"/>
</dbReference>
<comment type="caution">
    <text evidence="11">The sequence shown here is derived from an EMBL/GenBank/DDBJ whole genome shotgun (WGS) entry which is preliminary data.</text>
</comment>
<dbReference type="GO" id="GO:0005875">
    <property type="term" value="C:microtubule associated complex"/>
    <property type="evidence" value="ECO:0007669"/>
    <property type="project" value="TreeGrafter"/>
</dbReference>
<dbReference type="GO" id="GO:0007052">
    <property type="term" value="P:mitotic spindle organization"/>
    <property type="evidence" value="ECO:0007669"/>
    <property type="project" value="TreeGrafter"/>
</dbReference>
<name>A0A8H7BH81_9FUNG</name>
<dbReference type="PROSITE" id="PS50067">
    <property type="entry name" value="KINESIN_MOTOR_2"/>
    <property type="match status" value="1"/>
</dbReference>
<keyword evidence="4 7" id="KW-0067">ATP-binding</keyword>
<evidence type="ECO:0000256" key="3">
    <source>
        <dbReference type="ARBA" id="ARBA00022741"/>
    </source>
</evidence>
<keyword evidence="7" id="KW-0505">Motor protein</keyword>
<feature type="coiled-coil region" evidence="8">
    <location>
        <begin position="246"/>
        <end position="381"/>
    </location>
</feature>
<dbReference type="PANTHER" id="PTHR47969">
    <property type="entry name" value="CHROMOSOME-ASSOCIATED KINESIN KIF4A-RELATED"/>
    <property type="match status" value="1"/>
</dbReference>
<dbReference type="SUPFAM" id="SSF52540">
    <property type="entry name" value="P-loop containing nucleoside triphosphate hydrolases"/>
    <property type="match status" value="1"/>
</dbReference>
<evidence type="ECO:0000256" key="9">
    <source>
        <dbReference type="SAM" id="MobiDB-lite"/>
    </source>
</evidence>
<evidence type="ECO:0000313" key="11">
    <source>
        <dbReference type="EMBL" id="KAF7721821.1"/>
    </source>
</evidence>
<dbReference type="SMART" id="SM00129">
    <property type="entry name" value="KISc"/>
    <property type="match status" value="1"/>
</dbReference>
<dbReference type="EMBL" id="JABAYA010000232">
    <property type="protein sequence ID" value="KAF7721821.1"/>
    <property type="molecule type" value="Genomic_DNA"/>
</dbReference>
<dbReference type="AlphaFoldDB" id="A0A8H7BH81"/>
<comment type="similarity">
    <text evidence="6 7">Belongs to the TRAFAC class myosin-kinesin ATPase superfamily. Kinesin family.</text>
</comment>
<dbReference type="GO" id="GO:0007018">
    <property type="term" value="P:microtubule-based movement"/>
    <property type="evidence" value="ECO:0007669"/>
    <property type="project" value="InterPro"/>
</dbReference>
<evidence type="ECO:0000256" key="4">
    <source>
        <dbReference type="ARBA" id="ARBA00022840"/>
    </source>
</evidence>
<keyword evidence="12" id="KW-1185">Reference proteome</keyword>
<feature type="non-terminal residue" evidence="11">
    <location>
        <position position="889"/>
    </location>
</feature>
<gene>
    <name evidence="11" type="ORF">EC973_004084</name>
</gene>
<feature type="compositionally biased region" description="Basic and acidic residues" evidence="9">
    <location>
        <begin position="867"/>
        <end position="877"/>
    </location>
</feature>
<keyword evidence="2" id="KW-0963">Cytoplasm</keyword>
<protein>
    <recommendedName>
        <fullName evidence="7">Kinesin-like protein</fullName>
    </recommendedName>
</protein>
<keyword evidence="5 8" id="KW-0175">Coiled coil</keyword>
<evidence type="ECO:0000256" key="7">
    <source>
        <dbReference type="RuleBase" id="RU000394"/>
    </source>
</evidence>
<feature type="region of interest" description="Disordered" evidence="9">
    <location>
        <begin position="693"/>
        <end position="766"/>
    </location>
</feature>
<evidence type="ECO:0000256" key="6">
    <source>
        <dbReference type="PROSITE-ProRule" id="PRU00283"/>
    </source>
</evidence>
<dbReference type="InterPro" id="IPR001752">
    <property type="entry name" value="Kinesin_motor_dom"/>
</dbReference>
<feature type="coiled-coil region" evidence="8">
    <location>
        <begin position="798"/>
        <end position="825"/>
    </location>
</feature>
<feature type="region of interest" description="Disordered" evidence="9">
    <location>
        <begin position="831"/>
        <end position="889"/>
    </location>
</feature>
<feature type="domain" description="Kinesin motor" evidence="10">
    <location>
        <begin position="1"/>
        <end position="171"/>
    </location>
</feature>
<reference evidence="11" key="1">
    <citation type="submission" date="2020-01" db="EMBL/GenBank/DDBJ databases">
        <title>Genome Sequencing of Three Apophysomyces-Like Fungal Strains Confirms a Novel Fungal Genus in the Mucoromycota with divergent Burkholderia-like Endosymbiotic Bacteria.</title>
        <authorList>
            <person name="Stajich J.E."/>
            <person name="Macias A.M."/>
            <person name="Carter-House D."/>
            <person name="Lovett B."/>
            <person name="Kasson L.R."/>
            <person name="Berry K."/>
            <person name="Grigoriev I."/>
            <person name="Chang Y."/>
            <person name="Spatafora J."/>
            <person name="Kasson M.T."/>
        </authorList>
    </citation>
    <scope>NUCLEOTIDE SEQUENCE</scope>
    <source>
        <strain evidence="11">NRRL A-21654</strain>
    </source>
</reference>
<dbReference type="InterPro" id="IPR036961">
    <property type="entry name" value="Kinesin_motor_dom_sf"/>
</dbReference>
<comment type="caution">
    <text evidence="6">Lacks conserved residue(s) required for the propagation of feature annotation.</text>
</comment>